<dbReference type="InterPro" id="IPR014859">
    <property type="entry name" value="Phage_TAC_4"/>
</dbReference>
<dbReference type="Proteomes" id="UP001162793">
    <property type="component" value="Unassembled WGS sequence"/>
</dbReference>
<protein>
    <submittedName>
        <fullName evidence="1">Phage tail assembly chaperone</fullName>
    </submittedName>
</protein>
<dbReference type="RefSeq" id="WP_253536912.1">
    <property type="nucleotide sequence ID" value="NZ_JAMYWC010000003.1"/>
</dbReference>
<dbReference type="AlphaFoldDB" id="A0AA41WR94"/>
<reference evidence="2" key="1">
    <citation type="journal article" date="2023" name="Front. Microbiol.">
        <title>Ralstonia chuxiongensis sp. nov., Ralstonia mojiangensis sp. nov., and Ralstonia soli sp. nov., isolated from tobacco fields, are three novel species in the family Burkholderiaceae.</title>
        <authorList>
            <person name="Lu C.H."/>
            <person name="Zhang Y.Y."/>
            <person name="Jiang N."/>
            <person name="Chen W."/>
            <person name="Shao X."/>
            <person name="Zhao Z.M."/>
            <person name="Lu W.L."/>
            <person name="Hu X."/>
            <person name="Xi Y.X."/>
            <person name="Zou S.Y."/>
            <person name="Wei Q.J."/>
            <person name="Lin Z.L."/>
            <person name="Gong L."/>
            <person name="Gai X.T."/>
            <person name="Zhang L.Q."/>
            <person name="Li J.Y."/>
            <person name="Jin Y."/>
            <person name="Xia Z.Y."/>
        </authorList>
    </citation>
    <scope>NUCLEOTIDE SEQUENCE [LARGE SCALE GENOMIC DNA]</scope>
    <source>
        <strain evidence="2">21YRMH01-3</strain>
    </source>
</reference>
<keyword evidence="2" id="KW-1185">Reference proteome</keyword>
<organism evidence="1 2">
    <name type="scientific">Ralstonia chuxiongensis</name>
    <dbReference type="NCBI Taxonomy" id="2957504"/>
    <lineage>
        <taxon>Bacteria</taxon>
        <taxon>Pseudomonadati</taxon>
        <taxon>Pseudomonadota</taxon>
        <taxon>Betaproteobacteria</taxon>
        <taxon>Burkholderiales</taxon>
        <taxon>Burkholderiaceae</taxon>
        <taxon>Ralstonia</taxon>
    </lineage>
</organism>
<proteinExistence type="predicted"/>
<sequence length="104" mass="11586">MFQINPNPTFTTTVDIPAAGGRTEKLTLTFKHKTRDDALEYLRRPTGEGEDDASILLEIIAGWEDVDAEFSREALNQVVQNYPGAPRAIFDAYAAELMGQRRGN</sequence>
<accession>A0AA41WR94</accession>
<name>A0AA41WR94_9RALS</name>
<dbReference type="EMBL" id="JAMYWC010000003">
    <property type="protein sequence ID" value="MCP1173031.1"/>
    <property type="molecule type" value="Genomic_DNA"/>
</dbReference>
<evidence type="ECO:0000313" key="2">
    <source>
        <dbReference type="Proteomes" id="UP001162793"/>
    </source>
</evidence>
<evidence type="ECO:0000313" key="1">
    <source>
        <dbReference type="EMBL" id="MCP1173031.1"/>
    </source>
</evidence>
<gene>
    <name evidence="1" type="ORF">NKG59_11750</name>
</gene>
<comment type="caution">
    <text evidence="1">The sequence shown here is derived from an EMBL/GenBank/DDBJ whole genome shotgun (WGS) entry which is preliminary data.</text>
</comment>
<dbReference type="Pfam" id="PF08748">
    <property type="entry name" value="Phage_TAC_4"/>
    <property type="match status" value="1"/>
</dbReference>